<dbReference type="GO" id="GO:0000160">
    <property type="term" value="P:phosphorelay signal transduction system"/>
    <property type="evidence" value="ECO:0007669"/>
    <property type="project" value="InterPro"/>
</dbReference>
<keyword evidence="1" id="KW-0597">Phosphoprotein</keyword>
<evidence type="ECO:0000256" key="1">
    <source>
        <dbReference type="PROSITE-ProRule" id="PRU00169"/>
    </source>
</evidence>
<dbReference type="SUPFAM" id="SSF52172">
    <property type="entry name" value="CheY-like"/>
    <property type="match status" value="1"/>
</dbReference>
<dbReference type="RefSeq" id="WP_015413981.1">
    <property type="nucleotide sequence ID" value="NC_020409.1"/>
</dbReference>
<dbReference type="STRING" id="1322246.BN4_10690"/>
<evidence type="ECO:0000313" key="4">
    <source>
        <dbReference type="Proteomes" id="UP000011724"/>
    </source>
</evidence>
<name>M1WQW9_PSEP2</name>
<dbReference type="EMBL" id="FO203427">
    <property type="protein sequence ID" value="CCH47927.1"/>
    <property type="molecule type" value="Genomic_DNA"/>
</dbReference>
<dbReference type="BioCyc" id="DPIE1322246:BN4_RS03540-MONOMER"/>
<dbReference type="AlphaFoldDB" id="M1WQW9"/>
<dbReference type="KEGG" id="dpi:BN4_10690"/>
<proteinExistence type="predicted"/>
<gene>
    <name evidence="3" type="ordered locus">BN4_10690</name>
</gene>
<evidence type="ECO:0000313" key="3">
    <source>
        <dbReference type="EMBL" id="CCH47927.1"/>
    </source>
</evidence>
<reference evidence="3 4" key="1">
    <citation type="journal article" date="2013" name="PLoS ONE">
        <title>The first genomic and proteomic characterization of a deep-sea sulfate reducer: insights into the piezophilic lifestyle of Desulfovibrio piezophilus.</title>
        <authorList>
            <person name="Pradel N."/>
            <person name="Ji B."/>
            <person name="Gimenez G."/>
            <person name="Talla E."/>
            <person name="Lenoble P."/>
            <person name="Garel M."/>
            <person name="Tamburini C."/>
            <person name="Fourquet P."/>
            <person name="Lebrun R."/>
            <person name="Bertin P."/>
            <person name="Denis Y."/>
            <person name="Pophillat M."/>
            <person name="Barbe V."/>
            <person name="Ollivier B."/>
            <person name="Dolla A."/>
        </authorList>
    </citation>
    <scope>NUCLEOTIDE SEQUENCE [LARGE SCALE GENOMIC DNA]</scope>
    <source>
        <strain evidence="4">DSM 10523 / SB164P1</strain>
    </source>
</reference>
<reference evidence="4" key="2">
    <citation type="journal article" date="2013" name="Stand. Genomic Sci.">
        <title>Complete genome sequence of Desulfocapsa sulfexigens, a marine deltaproteobacterium specialized in disproportionating inorganic sulfur compounds.</title>
        <authorList>
            <person name="Finster K.W."/>
            <person name="Kjeldsen K.U."/>
            <person name="Kube M."/>
            <person name="Reinhardt R."/>
            <person name="Mussmann M."/>
            <person name="Amann R."/>
            <person name="Schreiber L."/>
        </authorList>
    </citation>
    <scope>NUCLEOTIDE SEQUENCE [LARGE SCALE GENOMIC DNA]</scope>
    <source>
        <strain evidence="4">DSM 10523 / SB164P1</strain>
    </source>
</reference>
<evidence type="ECO:0000259" key="2">
    <source>
        <dbReference type="PROSITE" id="PS50110"/>
    </source>
</evidence>
<dbReference type="eggNOG" id="COG2197">
    <property type="taxonomic scope" value="Bacteria"/>
</dbReference>
<keyword evidence="4" id="KW-1185">Reference proteome</keyword>
<feature type="domain" description="Response regulatory" evidence="2">
    <location>
        <begin position="7"/>
        <end position="120"/>
    </location>
</feature>
<dbReference type="InterPro" id="IPR011006">
    <property type="entry name" value="CheY-like_superfamily"/>
</dbReference>
<accession>M1WQW9</accession>
<dbReference type="Proteomes" id="UP000011724">
    <property type="component" value="Chromosome"/>
</dbReference>
<dbReference type="Gene3D" id="3.40.50.2300">
    <property type="match status" value="1"/>
</dbReference>
<dbReference type="PATRIC" id="fig|879567.3.peg.712"/>
<dbReference type="Pfam" id="PF00072">
    <property type="entry name" value="Response_reg"/>
    <property type="match status" value="1"/>
</dbReference>
<sequence>MANADIKIIIVDRNPRMRDFLRREFAKRNFAIEGVSCVTELFFKLETAPLPHVVILDIDTSESSGRDLLHQMEKRFPQIPLILHTYLQDLPDDTTLYQVTAMVEKNGNPEKLTSMVTAVFAELYPELNADNGREKNNV</sequence>
<organism evidence="3 4">
    <name type="scientific">Pseudodesulfovibrio piezophilus (strain DSM 21447 / JCM 15486 / C1TLV30)</name>
    <name type="common">Desulfovibrio piezophilus</name>
    <dbReference type="NCBI Taxonomy" id="1322246"/>
    <lineage>
        <taxon>Bacteria</taxon>
        <taxon>Pseudomonadati</taxon>
        <taxon>Thermodesulfobacteriota</taxon>
        <taxon>Desulfovibrionia</taxon>
        <taxon>Desulfovibrionales</taxon>
        <taxon>Desulfovibrionaceae</taxon>
    </lineage>
</organism>
<feature type="modified residue" description="4-aspartylphosphate" evidence="1">
    <location>
        <position position="57"/>
    </location>
</feature>
<dbReference type="PROSITE" id="PS50110">
    <property type="entry name" value="RESPONSE_REGULATORY"/>
    <property type="match status" value="1"/>
</dbReference>
<dbReference type="InterPro" id="IPR001789">
    <property type="entry name" value="Sig_transdc_resp-reg_receiver"/>
</dbReference>
<dbReference type="OrthoDB" id="5421344at2"/>
<protein>
    <submittedName>
        <fullName evidence="3">Putative Response regulator receiver protein</fullName>
    </submittedName>
</protein>
<dbReference type="HOGENOM" id="CLU_000445_69_8_7"/>